<dbReference type="SUPFAM" id="SSF75011">
    <property type="entry name" value="3-carboxy-cis,cis-mucoante lactonizing enzyme"/>
    <property type="match status" value="1"/>
</dbReference>
<dbReference type="PANTHER" id="PTHR23300">
    <property type="entry name" value="METHANETHIOL OXIDASE"/>
    <property type="match status" value="1"/>
</dbReference>
<evidence type="ECO:0000313" key="3">
    <source>
        <dbReference type="EMBL" id="CAI8030742.1"/>
    </source>
</evidence>
<gene>
    <name evidence="3" type="ORF">GBAR_LOCUS17442</name>
</gene>
<comment type="caution">
    <text evidence="3">The sequence shown here is derived from an EMBL/GenBank/DDBJ whole genome shotgun (WGS) entry which is preliminary data.</text>
</comment>
<dbReference type="AlphaFoldDB" id="A0AA35SKF2"/>
<keyword evidence="4" id="KW-1185">Reference proteome</keyword>
<dbReference type="GO" id="GO:0008430">
    <property type="term" value="F:selenium binding"/>
    <property type="evidence" value="ECO:0007669"/>
    <property type="project" value="InterPro"/>
</dbReference>
<accession>A0AA35SKF2</accession>
<reference evidence="3" key="1">
    <citation type="submission" date="2023-03" db="EMBL/GenBank/DDBJ databases">
        <authorList>
            <person name="Steffen K."/>
            <person name="Cardenas P."/>
        </authorList>
    </citation>
    <scope>NUCLEOTIDE SEQUENCE</scope>
</reference>
<name>A0AA35SKF2_GEOBA</name>
<proteinExistence type="inferred from homology"/>
<sequence>MEAPQERLAYVAVLNPDSGEPDAMTVVDCDPNSASYSQVVHSLEMPNVGDELHHFNWNACSAALCPSSAHPHLERRYLVVPSLANSRIYIIDTQPDPQRPRIVKTIEAEQVRRAGYSRPHTVHCGPDAIYVSALGSADGDRPGGIMLLDHYTFEPIGPWELDRGPQELAYDFWWHIGLDTMMTSEWGTPEMFESGARLEDVVGQNYGHVLHFWDMRRRAHRQAVDLGAQHQMALELRPAHNPTRHYGFCGVVVSTEDLSGSIFLWYRDGEEWAARKIISIPAEPADAADLPPALQPLGAVPPLVTDIDLSLDDRFLPASLEMGGVVRKAAHPTGATLTGGPQMVEISRDGRRVYLTNSLYSSWDDQFYPDGLNGWLSRIDVNPEGGMSVNSDFFIDYGKTRSHQVRLQGGDASSDTFCFP</sequence>
<evidence type="ECO:0000256" key="1">
    <source>
        <dbReference type="ARBA" id="ARBA00005606"/>
    </source>
</evidence>
<dbReference type="Pfam" id="PF05694">
    <property type="entry name" value="SBP56"/>
    <property type="match status" value="2"/>
</dbReference>
<dbReference type="PANTHER" id="PTHR23300:SF0">
    <property type="entry name" value="METHANETHIOL OXIDASE"/>
    <property type="match status" value="1"/>
</dbReference>
<dbReference type="Proteomes" id="UP001174909">
    <property type="component" value="Unassembled WGS sequence"/>
</dbReference>
<organism evidence="3 4">
    <name type="scientific">Geodia barretti</name>
    <name type="common">Barrett's horny sponge</name>
    <dbReference type="NCBI Taxonomy" id="519541"/>
    <lineage>
        <taxon>Eukaryota</taxon>
        <taxon>Metazoa</taxon>
        <taxon>Porifera</taxon>
        <taxon>Demospongiae</taxon>
        <taxon>Heteroscleromorpha</taxon>
        <taxon>Tetractinellida</taxon>
        <taxon>Astrophorina</taxon>
        <taxon>Geodiidae</taxon>
        <taxon>Geodia</taxon>
    </lineage>
</organism>
<evidence type="ECO:0000313" key="4">
    <source>
        <dbReference type="Proteomes" id="UP001174909"/>
    </source>
</evidence>
<comment type="similarity">
    <text evidence="1">Belongs to the selenium-binding protein family.</text>
</comment>
<dbReference type="EMBL" id="CASHTH010002496">
    <property type="protein sequence ID" value="CAI8030742.1"/>
    <property type="molecule type" value="Genomic_DNA"/>
</dbReference>
<protein>
    <submittedName>
        <fullName evidence="3">Methanethiol oxidase</fullName>
    </submittedName>
</protein>
<dbReference type="InterPro" id="IPR008826">
    <property type="entry name" value="Se-bd"/>
</dbReference>
<evidence type="ECO:0000256" key="2">
    <source>
        <dbReference type="ARBA" id="ARBA00023266"/>
    </source>
</evidence>
<keyword evidence="2" id="KW-0711">Selenium</keyword>